<evidence type="ECO:0000313" key="2">
    <source>
        <dbReference type="Proteomes" id="UP000271098"/>
    </source>
</evidence>
<protein>
    <submittedName>
        <fullName evidence="1 3">Uncharacterized protein</fullName>
    </submittedName>
</protein>
<dbReference type="EMBL" id="UYRT01003297">
    <property type="protein sequence ID" value="VDK33171.1"/>
    <property type="molecule type" value="Genomic_DNA"/>
</dbReference>
<dbReference type="AlphaFoldDB" id="A0A183D0M7"/>
<evidence type="ECO:0000313" key="3">
    <source>
        <dbReference type="WBParaSite" id="GPUH_0000227301-mRNA-1"/>
    </source>
</evidence>
<keyword evidence="2" id="KW-1185">Reference proteome</keyword>
<dbReference type="WBParaSite" id="GPUH_0000227301-mRNA-1">
    <property type="protein sequence ID" value="GPUH_0000227301-mRNA-1"/>
    <property type="gene ID" value="GPUH_0000227301"/>
</dbReference>
<sequence length="156" mass="17429">MILQFASPIELKNQVQEDVANCTSSHQSIPEGYWATSAMTDAVLGRCDVGEGDSLRSNYPGSLLDEQMLASQSSLSVPTNENLFVAELARIEPALFETVCDIIFKQYDFRPPINLHAETAIRQNRQLQSMPSEKMECSLAGYCCQQTNVSSCRFYF</sequence>
<proteinExistence type="predicted"/>
<reference evidence="1 2" key="2">
    <citation type="submission" date="2018-11" db="EMBL/GenBank/DDBJ databases">
        <authorList>
            <consortium name="Pathogen Informatics"/>
        </authorList>
    </citation>
    <scope>NUCLEOTIDE SEQUENCE [LARGE SCALE GENOMIC DNA]</scope>
</reference>
<name>A0A183D0M7_9BILA</name>
<organism evidence="3">
    <name type="scientific">Gongylonema pulchrum</name>
    <dbReference type="NCBI Taxonomy" id="637853"/>
    <lineage>
        <taxon>Eukaryota</taxon>
        <taxon>Metazoa</taxon>
        <taxon>Ecdysozoa</taxon>
        <taxon>Nematoda</taxon>
        <taxon>Chromadorea</taxon>
        <taxon>Rhabditida</taxon>
        <taxon>Spirurina</taxon>
        <taxon>Spiruromorpha</taxon>
        <taxon>Spiruroidea</taxon>
        <taxon>Gongylonematidae</taxon>
        <taxon>Gongylonema</taxon>
    </lineage>
</organism>
<dbReference type="Proteomes" id="UP000271098">
    <property type="component" value="Unassembled WGS sequence"/>
</dbReference>
<evidence type="ECO:0000313" key="1">
    <source>
        <dbReference type="EMBL" id="VDK33171.1"/>
    </source>
</evidence>
<accession>A0A183D0M7</accession>
<reference evidence="3" key="1">
    <citation type="submission" date="2016-06" db="UniProtKB">
        <authorList>
            <consortium name="WormBaseParasite"/>
        </authorList>
    </citation>
    <scope>IDENTIFICATION</scope>
</reference>
<gene>
    <name evidence="1" type="ORF">GPUH_LOCUS2267</name>
</gene>